<organism evidence="1 2">
    <name type="scientific">Zymobacter palmae</name>
    <dbReference type="NCBI Taxonomy" id="33074"/>
    <lineage>
        <taxon>Bacteria</taxon>
        <taxon>Pseudomonadati</taxon>
        <taxon>Pseudomonadota</taxon>
        <taxon>Gammaproteobacteria</taxon>
        <taxon>Oceanospirillales</taxon>
        <taxon>Halomonadaceae</taxon>
        <taxon>Zymobacter group</taxon>
        <taxon>Zymobacter</taxon>
    </lineage>
</organism>
<accession>A0A348HEC1</accession>
<sequence>MRFADSSISSAFGFLSSNLAHIESEVYAIEYPEYKYSKFVPIDDTAPAYSPQVVRRVIDYRGGLKPRSPYGTDVPTSDVAQKAEFKDIHTFQNGYQFTIEELEQARLGMVTLDTERAQAVRATSEASTNQIMLLGALKDDDGVTDLALVGEGLFTSPSVPVSTSAGKIEEIVSAGGEKMAQAVLNIFNAAYNSVYLDQTKTVHKPNTFAMPSSTLRLLGSTLLGPNNGSNFTLLQFLKANYPDVDFDDDIQLEHAGTAGARRMICYKKDKRIVRGHMPMPLTFQAIEGPNNMAFYVPAMCRTGGVEWRVPKAANYVDGI</sequence>
<dbReference type="KEGG" id="zpl:ZBT109_1213"/>
<dbReference type="InterPro" id="IPR020049">
    <property type="entry name" value="Major_capsid-like"/>
</dbReference>
<evidence type="ECO:0000313" key="2">
    <source>
        <dbReference type="Proteomes" id="UP000267342"/>
    </source>
</evidence>
<name>A0A348HEC1_9GAMM</name>
<dbReference type="PIRSF" id="PIRSF029202">
    <property type="entry name" value="UCP029202"/>
    <property type="match status" value="1"/>
</dbReference>
<reference evidence="1 2" key="1">
    <citation type="submission" date="2018-09" db="EMBL/GenBank/DDBJ databases">
        <title>Zymobacter palmae IAM14233 (=T109) whole genome analysis.</title>
        <authorList>
            <person name="Yanase H."/>
        </authorList>
    </citation>
    <scope>NUCLEOTIDE SEQUENCE [LARGE SCALE GENOMIC DNA]</scope>
    <source>
        <strain evidence="1 2">IAM14233</strain>
    </source>
</reference>
<gene>
    <name evidence="1" type="ORF">ZBT109_1213</name>
</gene>
<protein>
    <submittedName>
        <fullName evidence="1">Uncharacterized protein conserved in bacteria</fullName>
    </submittedName>
</protein>
<dbReference type="Proteomes" id="UP000267342">
    <property type="component" value="Chromosome"/>
</dbReference>
<proteinExistence type="predicted"/>
<dbReference type="RefSeq" id="WP_038277835.1">
    <property type="nucleotide sequence ID" value="NZ_AP018933.1"/>
</dbReference>
<dbReference type="STRING" id="1123510.GCA_000620025_01400"/>
<evidence type="ECO:0000313" key="1">
    <source>
        <dbReference type="EMBL" id="BBG29973.1"/>
    </source>
</evidence>
<keyword evidence="2" id="KW-1185">Reference proteome</keyword>
<dbReference type="Pfam" id="PF09950">
    <property type="entry name" value="Major_capside"/>
    <property type="match status" value="1"/>
</dbReference>
<dbReference type="OrthoDB" id="6472583at2"/>
<dbReference type="EMBL" id="AP018933">
    <property type="protein sequence ID" value="BBG29973.1"/>
    <property type="molecule type" value="Genomic_DNA"/>
</dbReference>
<dbReference type="AlphaFoldDB" id="A0A348HEC1"/>